<keyword evidence="4" id="KW-1185">Reference proteome</keyword>
<dbReference type="SUPFAM" id="SSF51126">
    <property type="entry name" value="Pectin lyase-like"/>
    <property type="match status" value="1"/>
</dbReference>
<keyword evidence="2" id="KW-0325">Glycoprotein</keyword>
<name>A0A2U2B7G0_9BACT</name>
<dbReference type="Proteomes" id="UP000244956">
    <property type="component" value="Unassembled WGS sequence"/>
</dbReference>
<keyword evidence="3" id="KW-0456">Lyase</keyword>
<dbReference type="PANTHER" id="PTHR42970">
    <property type="entry name" value="PECTATE LYASE C-RELATED"/>
    <property type="match status" value="1"/>
</dbReference>
<evidence type="ECO:0000256" key="1">
    <source>
        <dbReference type="ARBA" id="ARBA00022723"/>
    </source>
</evidence>
<dbReference type="Gene3D" id="2.160.20.10">
    <property type="entry name" value="Single-stranded right-handed beta-helix, Pectin lyase-like"/>
    <property type="match status" value="1"/>
</dbReference>
<comment type="caution">
    <text evidence="3">The sequence shown here is derived from an EMBL/GenBank/DDBJ whole genome shotgun (WGS) entry which is preliminary data.</text>
</comment>
<dbReference type="GO" id="GO:0046872">
    <property type="term" value="F:metal ion binding"/>
    <property type="evidence" value="ECO:0007669"/>
    <property type="project" value="UniProtKB-KW"/>
</dbReference>
<reference evidence="3 4" key="1">
    <citation type="submission" date="2018-05" db="EMBL/GenBank/DDBJ databases">
        <title>Marinilabilia rubrum sp. nov., isolated from saltern sediment.</title>
        <authorList>
            <person name="Zhang R."/>
        </authorList>
    </citation>
    <scope>NUCLEOTIDE SEQUENCE [LARGE SCALE GENOMIC DNA]</scope>
    <source>
        <strain evidence="3 4">WTE16</strain>
    </source>
</reference>
<dbReference type="PANTHER" id="PTHR42970:SF1">
    <property type="entry name" value="PECTATE LYASE C-RELATED"/>
    <property type="match status" value="1"/>
</dbReference>
<sequence length="422" mass="46517">MTRILIFGWILLVTFKVSGQNIFPGSAGFGTESRGAYAGDSLPEILYVDNLNDSGPGSLRDALSQEFPRIVLFNVSGTIHSNMALIVNDPYLFLAGQSAPGKGISVVGAPFIVRTHDVLIQDLRFRLGADYPRQSDCVSFGGRDSNVFNVVFDRCSFAFGLDENLGLLKVGPGITISNSIIGYGLHKLGHSCGMLVSGAEKVSLINNIFAFNHDRNPNVSGGSTNVEVINNLIYNSASHAVYLGTRAGRNRPLHMLLENNLYITGPDNMNRYLLSIHANAPDTLAVFWQGNLTLHEGRVLDYWGEQLFDKTENFRPVTKRPFNPSVSDMTPAVNLLGVLSESSGAKPQNRDAIDSLIIGNIKNVSGRIIQTDDELDINTELSHKRIHIQECLPQELHHKPHGSKFTNLEIFLNRMLNRFIQE</sequence>
<keyword evidence="1" id="KW-0479">Metal-binding</keyword>
<dbReference type="AlphaFoldDB" id="A0A2U2B7G0"/>
<dbReference type="InterPro" id="IPR011050">
    <property type="entry name" value="Pectin_lyase_fold/virulence"/>
</dbReference>
<organism evidence="3 4">
    <name type="scientific">Marinilabilia rubra</name>
    <dbReference type="NCBI Taxonomy" id="2162893"/>
    <lineage>
        <taxon>Bacteria</taxon>
        <taxon>Pseudomonadati</taxon>
        <taxon>Bacteroidota</taxon>
        <taxon>Bacteroidia</taxon>
        <taxon>Marinilabiliales</taxon>
        <taxon>Marinilabiliaceae</taxon>
        <taxon>Marinilabilia</taxon>
    </lineage>
</organism>
<gene>
    <name evidence="3" type="ORF">DDZ16_12030</name>
</gene>
<protein>
    <submittedName>
        <fullName evidence="3">Pectate lyase</fullName>
    </submittedName>
</protein>
<dbReference type="InterPro" id="IPR012334">
    <property type="entry name" value="Pectin_lyas_fold"/>
</dbReference>
<accession>A0A2U2B7G0</accession>
<dbReference type="RefSeq" id="WP_109264725.1">
    <property type="nucleotide sequence ID" value="NZ_QEWP01000009.1"/>
</dbReference>
<dbReference type="OrthoDB" id="8737820at2"/>
<dbReference type="GO" id="GO:0016829">
    <property type="term" value="F:lyase activity"/>
    <property type="evidence" value="ECO:0007669"/>
    <property type="project" value="UniProtKB-KW"/>
</dbReference>
<dbReference type="EMBL" id="QEWP01000009">
    <property type="protein sequence ID" value="PWD98986.1"/>
    <property type="molecule type" value="Genomic_DNA"/>
</dbReference>
<evidence type="ECO:0000313" key="3">
    <source>
        <dbReference type="EMBL" id="PWD98986.1"/>
    </source>
</evidence>
<evidence type="ECO:0000256" key="2">
    <source>
        <dbReference type="ARBA" id="ARBA00023180"/>
    </source>
</evidence>
<dbReference type="InterPro" id="IPR052063">
    <property type="entry name" value="Polysaccharide_Lyase_1"/>
</dbReference>
<evidence type="ECO:0000313" key="4">
    <source>
        <dbReference type="Proteomes" id="UP000244956"/>
    </source>
</evidence>
<proteinExistence type="predicted"/>